<feature type="transmembrane region" description="Helical" evidence="1">
    <location>
        <begin position="56"/>
        <end position="79"/>
    </location>
</feature>
<reference evidence="2" key="1">
    <citation type="journal article" date="2021" name="PeerJ">
        <title>Extensive microbial diversity within the chicken gut microbiome revealed by metagenomics and culture.</title>
        <authorList>
            <person name="Gilroy R."/>
            <person name="Ravi A."/>
            <person name="Getino M."/>
            <person name="Pursley I."/>
            <person name="Horton D.L."/>
            <person name="Alikhan N.F."/>
            <person name="Baker D."/>
            <person name="Gharbi K."/>
            <person name="Hall N."/>
            <person name="Watson M."/>
            <person name="Adriaenssens E.M."/>
            <person name="Foster-Nyarko E."/>
            <person name="Jarju S."/>
            <person name="Secka A."/>
            <person name="Antonio M."/>
            <person name="Oren A."/>
            <person name="Chaudhuri R.R."/>
            <person name="La Ragione R."/>
            <person name="Hildebrand F."/>
            <person name="Pallen M.J."/>
        </authorList>
    </citation>
    <scope>NUCLEOTIDE SEQUENCE</scope>
    <source>
        <strain evidence="2">5032</strain>
    </source>
</reference>
<dbReference type="Pfam" id="PF04306">
    <property type="entry name" value="DUF456"/>
    <property type="match status" value="1"/>
</dbReference>
<reference evidence="2" key="2">
    <citation type="submission" date="2021-04" db="EMBL/GenBank/DDBJ databases">
        <authorList>
            <person name="Gilroy R."/>
        </authorList>
    </citation>
    <scope>NUCLEOTIDE SEQUENCE</scope>
    <source>
        <strain evidence="2">5032</strain>
    </source>
</reference>
<feature type="transmembrane region" description="Helical" evidence="1">
    <location>
        <begin position="6"/>
        <end position="26"/>
    </location>
</feature>
<name>A0A9D2HN61_9BACT</name>
<sequence>MEGLLQLFSFGLAYFFVVLLALLLLLNIPGLPANWLILALVGIWQFVHPQPGHLDVWFWVMAIGLAVLGEILETGVQLVNARRHGSTRTGTIAGMIGAFAGAILCAPFLLGIGALLGALLGAWLGCLLAELARGRPLSESLDAAFGAMMGRFLGTVCKCGVGGAIVALVARRIWPDSLPVPVPPPGALPPEPGQVVFWLEQLFC</sequence>
<dbReference type="AlphaFoldDB" id="A0A9D2HN61"/>
<keyword evidence="1" id="KW-0812">Transmembrane</keyword>
<evidence type="ECO:0000313" key="2">
    <source>
        <dbReference type="EMBL" id="HJA78773.1"/>
    </source>
</evidence>
<comment type="caution">
    <text evidence="2">The sequence shown here is derived from an EMBL/GenBank/DDBJ whole genome shotgun (WGS) entry which is preliminary data.</text>
</comment>
<dbReference type="Proteomes" id="UP000823821">
    <property type="component" value="Unassembled WGS sequence"/>
</dbReference>
<evidence type="ECO:0000256" key="1">
    <source>
        <dbReference type="SAM" id="Phobius"/>
    </source>
</evidence>
<keyword evidence="1" id="KW-0472">Membrane</keyword>
<feature type="transmembrane region" description="Helical" evidence="1">
    <location>
        <begin position="91"/>
        <end position="124"/>
    </location>
</feature>
<dbReference type="EMBL" id="DWZD01000028">
    <property type="protein sequence ID" value="HJA78773.1"/>
    <property type="molecule type" value="Genomic_DNA"/>
</dbReference>
<evidence type="ECO:0000313" key="3">
    <source>
        <dbReference type="Proteomes" id="UP000823821"/>
    </source>
</evidence>
<keyword evidence="1" id="KW-1133">Transmembrane helix</keyword>
<gene>
    <name evidence="2" type="ORF">H9784_04260</name>
</gene>
<organism evidence="2 3">
    <name type="scientific">Candidatus Desulfovibrio intestinavium</name>
    <dbReference type="NCBI Taxonomy" id="2838534"/>
    <lineage>
        <taxon>Bacteria</taxon>
        <taxon>Pseudomonadati</taxon>
        <taxon>Thermodesulfobacteriota</taxon>
        <taxon>Desulfovibrionia</taxon>
        <taxon>Desulfovibrionales</taxon>
        <taxon>Desulfovibrionaceae</taxon>
        <taxon>Desulfovibrio</taxon>
    </lineage>
</organism>
<feature type="transmembrane region" description="Helical" evidence="1">
    <location>
        <begin position="33"/>
        <end position="50"/>
    </location>
</feature>
<protein>
    <submittedName>
        <fullName evidence="2">DUF456 domain-containing protein</fullName>
    </submittedName>
</protein>
<feature type="transmembrane region" description="Helical" evidence="1">
    <location>
        <begin position="144"/>
        <end position="170"/>
    </location>
</feature>
<proteinExistence type="predicted"/>
<accession>A0A9D2HN61</accession>
<dbReference type="InterPro" id="IPR007403">
    <property type="entry name" value="DUF456"/>
</dbReference>